<dbReference type="SUPFAM" id="SSF53067">
    <property type="entry name" value="Actin-like ATPase domain"/>
    <property type="match status" value="1"/>
</dbReference>
<sequence>MRQQSGDASLLRRLNSAAILRILRASDEVTLTELAKAAKVSRPTAEAIVEELLVEGWAQECEEGLGDRQRGRPARRYRFRAAARHVVGIGIGGSTIRAMTADLGGAVVGSRTVGVPSDADAAERIAAVVGLVEESAAELGLSSGELAAVGIGTTGVVDGEGRVVKSVRLRDWTGVELQAELRKAITAPLLVENDMRLAVLAEHWRGVAQECRDVVYLFTGNKLALGLLIDGVPYRGAHAASGELGEQPNGNWTAFGSVIDYAMSVEPGELRAPADMAEFAFERARTGEAAAVEAVERFALRLGEGLVTVVNPLDPEMVVIGGALARGGELLVGPIQSYLDRVCLYPPKVVASELGRESIVVGAVRLALNLADRVLFTAEVEV</sequence>
<dbReference type="PANTHER" id="PTHR18964:SF149">
    <property type="entry name" value="BIFUNCTIONAL UDP-N-ACETYLGLUCOSAMINE 2-EPIMERASE_N-ACETYLMANNOSAMINE KINASE"/>
    <property type="match status" value="1"/>
</dbReference>
<proteinExistence type="inferred from homology"/>
<keyword evidence="4" id="KW-1185">Reference proteome</keyword>
<dbReference type="InterPro" id="IPR036390">
    <property type="entry name" value="WH_DNA-bd_sf"/>
</dbReference>
<evidence type="ECO:0000259" key="2">
    <source>
        <dbReference type="Pfam" id="PF09339"/>
    </source>
</evidence>
<dbReference type="Gene3D" id="3.30.420.40">
    <property type="match status" value="2"/>
</dbReference>
<comment type="caution">
    <text evidence="3">The sequence shown here is derived from an EMBL/GenBank/DDBJ whole genome shotgun (WGS) entry which is preliminary data.</text>
</comment>
<name>A0ABN1QSY2_9ACTN</name>
<evidence type="ECO:0000256" key="1">
    <source>
        <dbReference type="ARBA" id="ARBA00006479"/>
    </source>
</evidence>
<dbReference type="InterPro" id="IPR036388">
    <property type="entry name" value="WH-like_DNA-bd_sf"/>
</dbReference>
<dbReference type="EMBL" id="BAAAHQ010000040">
    <property type="protein sequence ID" value="GAA0946737.1"/>
    <property type="molecule type" value="Genomic_DNA"/>
</dbReference>
<organism evidence="3 4">
    <name type="scientific">Nonomuraea longicatena</name>
    <dbReference type="NCBI Taxonomy" id="83682"/>
    <lineage>
        <taxon>Bacteria</taxon>
        <taxon>Bacillati</taxon>
        <taxon>Actinomycetota</taxon>
        <taxon>Actinomycetes</taxon>
        <taxon>Streptosporangiales</taxon>
        <taxon>Streptosporangiaceae</taxon>
        <taxon>Nonomuraea</taxon>
    </lineage>
</organism>
<accession>A0ABN1QSY2</accession>
<protein>
    <submittedName>
        <fullName evidence="3">ROK family transcriptional regulator</fullName>
    </submittedName>
</protein>
<dbReference type="InterPro" id="IPR000600">
    <property type="entry name" value="ROK"/>
</dbReference>
<reference evidence="3 4" key="1">
    <citation type="journal article" date="2019" name="Int. J. Syst. Evol. Microbiol.">
        <title>The Global Catalogue of Microorganisms (GCM) 10K type strain sequencing project: providing services to taxonomists for standard genome sequencing and annotation.</title>
        <authorList>
            <consortium name="The Broad Institute Genomics Platform"/>
            <consortium name="The Broad Institute Genome Sequencing Center for Infectious Disease"/>
            <person name="Wu L."/>
            <person name="Ma J."/>
        </authorList>
    </citation>
    <scope>NUCLEOTIDE SEQUENCE [LARGE SCALE GENOMIC DNA]</scope>
    <source>
        <strain evidence="3 4">JCM 11136</strain>
    </source>
</reference>
<dbReference type="Pfam" id="PF00480">
    <property type="entry name" value="ROK"/>
    <property type="match status" value="2"/>
</dbReference>
<dbReference type="Gene3D" id="1.10.10.10">
    <property type="entry name" value="Winged helix-like DNA-binding domain superfamily/Winged helix DNA-binding domain"/>
    <property type="match status" value="1"/>
</dbReference>
<comment type="similarity">
    <text evidence="1">Belongs to the ROK (NagC/XylR) family.</text>
</comment>
<dbReference type="Proteomes" id="UP001501578">
    <property type="component" value="Unassembled WGS sequence"/>
</dbReference>
<dbReference type="InterPro" id="IPR005471">
    <property type="entry name" value="Tscrpt_reg_IclR_N"/>
</dbReference>
<dbReference type="InterPro" id="IPR043129">
    <property type="entry name" value="ATPase_NBD"/>
</dbReference>
<feature type="domain" description="HTH iclR-type" evidence="2">
    <location>
        <begin position="17"/>
        <end position="59"/>
    </location>
</feature>
<gene>
    <name evidence="3" type="ORF">GCM10009560_62710</name>
</gene>
<dbReference type="RefSeq" id="WP_343953754.1">
    <property type="nucleotide sequence ID" value="NZ_BAAAHQ010000040.1"/>
</dbReference>
<dbReference type="SUPFAM" id="SSF46785">
    <property type="entry name" value="Winged helix' DNA-binding domain"/>
    <property type="match status" value="1"/>
</dbReference>
<dbReference type="Pfam" id="PF09339">
    <property type="entry name" value="HTH_IclR"/>
    <property type="match status" value="1"/>
</dbReference>
<evidence type="ECO:0000313" key="3">
    <source>
        <dbReference type="EMBL" id="GAA0946737.1"/>
    </source>
</evidence>
<evidence type="ECO:0000313" key="4">
    <source>
        <dbReference type="Proteomes" id="UP001501578"/>
    </source>
</evidence>
<dbReference type="PANTHER" id="PTHR18964">
    <property type="entry name" value="ROK (REPRESSOR, ORF, KINASE) FAMILY"/>
    <property type="match status" value="1"/>
</dbReference>